<keyword evidence="13" id="KW-0325">Glycoprotein</keyword>
<keyword evidence="8 15" id="KW-0479">Metal-binding</keyword>
<evidence type="ECO:0000256" key="14">
    <source>
        <dbReference type="ARBA" id="ARBA00023288"/>
    </source>
</evidence>
<dbReference type="Pfam" id="PF05730">
    <property type="entry name" value="CFEM"/>
    <property type="match status" value="1"/>
</dbReference>
<feature type="chain" id="PRO_5045045724" description="CFEM domain-containing protein" evidence="16">
    <location>
        <begin position="19"/>
        <end position="177"/>
    </location>
</feature>
<reference evidence="18 19" key="1">
    <citation type="journal article" date="2023" name="Plant Dis.">
        <title>First Report of Diplodia intermedia Causing Canker and Dieback Diseases on Apple Trees in Canada.</title>
        <authorList>
            <person name="Ellouze W."/>
            <person name="Ilyukhin E."/>
            <person name="Sulman M."/>
            <person name="Ali S."/>
        </authorList>
    </citation>
    <scope>NUCLEOTIDE SEQUENCE [LARGE SCALE GENOMIC DNA]</scope>
    <source>
        <strain evidence="18 19">M45-28</strain>
    </source>
</reference>
<evidence type="ECO:0000256" key="3">
    <source>
        <dbReference type="ARBA" id="ARBA00010031"/>
    </source>
</evidence>
<comment type="caution">
    <text evidence="18">The sequence shown here is derived from an EMBL/GenBank/DDBJ whole genome shotgun (WGS) entry which is preliminary data.</text>
</comment>
<comment type="similarity">
    <text evidence="3">Belongs to the RBT5 family.</text>
</comment>
<organism evidence="18 19">
    <name type="scientific">Diplodia intermedia</name>
    <dbReference type="NCBI Taxonomy" id="856260"/>
    <lineage>
        <taxon>Eukaryota</taxon>
        <taxon>Fungi</taxon>
        <taxon>Dikarya</taxon>
        <taxon>Ascomycota</taxon>
        <taxon>Pezizomycotina</taxon>
        <taxon>Dothideomycetes</taxon>
        <taxon>Dothideomycetes incertae sedis</taxon>
        <taxon>Botryosphaeriales</taxon>
        <taxon>Botryosphaeriaceae</taxon>
        <taxon>Diplodia</taxon>
    </lineage>
</organism>
<feature type="binding site" description="axial binding residue" evidence="15">
    <location>
        <position position="42"/>
    </location>
    <ligand>
        <name>heme</name>
        <dbReference type="ChEBI" id="CHEBI:30413"/>
    </ligand>
    <ligandPart>
        <name>Fe</name>
        <dbReference type="ChEBI" id="CHEBI:18248"/>
    </ligandPart>
</feature>
<evidence type="ECO:0000256" key="5">
    <source>
        <dbReference type="ARBA" id="ARBA00022525"/>
    </source>
</evidence>
<keyword evidence="12 15" id="KW-1015">Disulfide bond</keyword>
<keyword evidence="10 15" id="KW-0408">Iron</keyword>
<dbReference type="EMBL" id="JAKEKT020000027">
    <property type="protein sequence ID" value="KAL1643538.1"/>
    <property type="molecule type" value="Genomic_DNA"/>
</dbReference>
<accession>A0ABR3TT05</accession>
<proteinExistence type="inferred from homology"/>
<dbReference type="PANTHER" id="PTHR37928:SF2">
    <property type="entry name" value="GPI ANCHORED CFEM DOMAIN PROTEIN (AFU_ORTHOLOGUE AFUA_6G10580)"/>
    <property type="match status" value="1"/>
</dbReference>
<feature type="domain" description="CFEM" evidence="17">
    <location>
        <begin position="1"/>
        <end position="108"/>
    </location>
</feature>
<evidence type="ECO:0000256" key="9">
    <source>
        <dbReference type="ARBA" id="ARBA00022729"/>
    </source>
</evidence>
<keyword evidence="19" id="KW-1185">Reference proteome</keyword>
<dbReference type="PANTHER" id="PTHR37928">
    <property type="entry name" value="CFEM DOMAIN PROTEIN (AFU_ORTHOLOGUE AFUA_6G14090)"/>
    <property type="match status" value="1"/>
</dbReference>
<evidence type="ECO:0000256" key="11">
    <source>
        <dbReference type="ARBA" id="ARBA00023136"/>
    </source>
</evidence>
<keyword evidence="7" id="KW-0336">GPI-anchor</keyword>
<sequence>MRFSTVAAVIGYSSLALAQTQLLPQCAQSCIGSDFGGCGTLDVQCICDNKTLISDLACCVSTGCDAADQKTVIEFAQNLCKPQGVTDLPTSATCASGASSSATGSASSTGASSAASSAASATGSAASSASSVASSASSAASSAASAAATATGGAAVCQGSAAGMGFGLVLAGLMGAL</sequence>
<evidence type="ECO:0000256" key="7">
    <source>
        <dbReference type="ARBA" id="ARBA00022622"/>
    </source>
</evidence>
<keyword evidence="11" id="KW-0472">Membrane</keyword>
<dbReference type="InterPro" id="IPR051735">
    <property type="entry name" value="CFEM_domain"/>
</dbReference>
<keyword evidence="9 16" id="KW-0732">Signal</keyword>
<keyword evidence="14" id="KW-0449">Lipoprotein</keyword>
<evidence type="ECO:0000256" key="15">
    <source>
        <dbReference type="PROSITE-ProRule" id="PRU01356"/>
    </source>
</evidence>
<evidence type="ECO:0000256" key="6">
    <source>
        <dbReference type="ARBA" id="ARBA00022617"/>
    </source>
</evidence>
<comment type="caution">
    <text evidence="15">Lacks conserved residue(s) required for the propagation of feature annotation.</text>
</comment>
<evidence type="ECO:0000256" key="12">
    <source>
        <dbReference type="ARBA" id="ARBA00023157"/>
    </source>
</evidence>
<keyword evidence="6 15" id="KW-0349">Heme</keyword>
<protein>
    <recommendedName>
        <fullName evidence="17">CFEM domain-containing protein</fullName>
    </recommendedName>
</protein>
<evidence type="ECO:0000256" key="2">
    <source>
        <dbReference type="ARBA" id="ARBA00004613"/>
    </source>
</evidence>
<gene>
    <name evidence="18" type="ORF">SLS58_004898</name>
</gene>
<comment type="subcellular location">
    <subcellularLocation>
        <location evidence="1">Cell membrane</location>
        <topology evidence="1">Lipid-anchor</topology>
        <topology evidence="1">GPI-anchor</topology>
    </subcellularLocation>
    <subcellularLocation>
        <location evidence="2">Secreted</location>
    </subcellularLocation>
</comment>
<evidence type="ECO:0000259" key="17">
    <source>
        <dbReference type="PROSITE" id="PS52012"/>
    </source>
</evidence>
<keyword evidence="4" id="KW-1003">Cell membrane</keyword>
<dbReference type="PROSITE" id="PS52012">
    <property type="entry name" value="CFEM"/>
    <property type="match status" value="1"/>
</dbReference>
<evidence type="ECO:0000256" key="13">
    <source>
        <dbReference type="ARBA" id="ARBA00023180"/>
    </source>
</evidence>
<dbReference type="Proteomes" id="UP001521184">
    <property type="component" value="Unassembled WGS sequence"/>
</dbReference>
<evidence type="ECO:0000256" key="4">
    <source>
        <dbReference type="ARBA" id="ARBA00022475"/>
    </source>
</evidence>
<evidence type="ECO:0000256" key="8">
    <source>
        <dbReference type="ARBA" id="ARBA00022723"/>
    </source>
</evidence>
<name>A0ABR3TT05_9PEZI</name>
<evidence type="ECO:0000256" key="10">
    <source>
        <dbReference type="ARBA" id="ARBA00023004"/>
    </source>
</evidence>
<feature type="disulfide bond" evidence="15">
    <location>
        <begin position="47"/>
        <end position="80"/>
    </location>
</feature>
<evidence type="ECO:0000256" key="16">
    <source>
        <dbReference type="SAM" id="SignalP"/>
    </source>
</evidence>
<evidence type="ECO:0000313" key="18">
    <source>
        <dbReference type="EMBL" id="KAL1643538.1"/>
    </source>
</evidence>
<keyword evidence="5" id="KW-0964">Secreted</keyword>
<feature type="signal peptide" evidence="16">
    <location>
        <begin position="1"/>
        <end position="18"/>
    </location>
</feature>
<evidence type="ECO:0000313" key="19">
    <source>
        <dbReference type="Proteomes" id="UP001521184"/>
    </source>
</evidence>
<evidence type="ECO:0000256" key="1">
    <source>
        <dbReference type="ARBA" id="ARBA00004609"/>
    </source>
</evidence>
<feature type="disulfide bond" evidence="15">
    <location>
        <begin position="38"/>
        <end position="45"/>
    </location>
</feature>
<dbReference type="InterPro" id="IPR008427">
    <property type="entry name" value="Extracellular_membr_CFEM_dom"/>
</dbReference>